<accession>A0A1I5JRC6</accession>
<evidence type="ECO:0000313" key="1">
    <source>
        <dbReference type="EMBL" id="SFO74971.1"/>
    </source>
</evidence>
<dbReference type="PANTHER" id="PTHR43611:SF3">
    <property type="entry name" value="FLAVIN MONONUCLEOTIDE HYDROLASE 1, CHLOROPLATIC"/>
    <property type="match status" value="1"/>
</dbReference>
<dbReference type="SFLD" id="SFLDG01129">
    <property type="entry name" value="C1.5:_HAD__Beta-PGM__Phosphata"/>
    <property type="match status" value="1"/>
</dbReference>
<dbReference type="EMBL" id="FOVW01000013">
    <property type="protein sequence ID" value="SFO74971.1"/>
    <property type="molecule type" value="Genomic_DNA"/>
</dbReference>
<dbReference type="InterPro" id="IPR036412">
    <property type="entry name" value="HAD-like_sf"/>
</dbReference>
<organism evidence="1 2">
    <name type="scientific">Algoriphagus ornithinivorans</name>
    <dbReference type="NCBI Taxonomy" id="226506"/>
    <lineage>
        <taxon>Bacteria</taxon>
        <taxon>Pseudomonadati</taxon>
        <taxon>Bacteroidota</taxon>
        <taxon>Cytophagia</taxon>
        <taxon>Cytophagales</taxon>
        <taxon>Cyclobacteriaceae</taxon>
        <taxon>Algoriphagus</taxon>
    </lineage>
</organism>
<dbReference type="AlphaFoldDB" id="A0A1I5JRC6"/>
<dbReference type="PRINTS" id="PR00413">
    <property type="entry name" value="HADHALOGNASE"/>
</dbReference>
<reference evidence="2" key="1">
    <citation type="submission" date="2016-10" db="EMBL/GenBank/DDBJ databases">
        <authorList>
            <person name="Varghese N."/>
            <person name="Submissions S."/>
        </authorList>
    </citation>
    <scope>NUCLEOTIDE SEQUENCE [LARGE SCALE GENOMIC DNA]</scope>
    <source>
        <strain evidence="2">DSM 15282</strain>
    </source>
</reference>
<dbReference type="InterPro" id="IPR006439">
    <property type="entry name" value="HAD-SF_hydro_IA"/>
</dbReference>
<dbReference type="STRING" id="226506.SAMN04488519_11348"/>
<dbReference type="Pfam" id="PF00702">
    <property type="entry name" value="Hydrolase"/>
    <property type="match status" value="1"/>
</dbReference>
<dbReference type="RefSeq" id="WP_091655564.1">
    <property type="nucleotide sequence ID" value="NZ_FOVW01000013.1"/>
</dbReference>
<dbReference type="SFLD" id="SFLDS00003">
    <property type="entry name" value="Haloacid_Dehalogenase"/>
    <property type="match status" value="1"/>
</dbReference>
<keyword evidence="1" id="KW-0378">Hydrolase</keyword>
<gene>
    <name evidence="1" type="ORF">SAMN04488519_11348</name>
</gene>
<dbReference type="CDD" id="cd02603">
    <property type="entry name" value="HAD_sEH-N_like"/>
    <property type="match status" value="1"/>
</dbReference>
<sequence length="210" mass="24407">MKKTPDADFLIFDLGNVIIDIDYQRSLSLIRQEVPSNLHHLVDDFYKTDFHYAYEKGLIDSVSFRTEVRNYFDQDWEDEKIDSLWNSLLGKIPAERLELVNRVRKHYQVGVLSNTNMIHILAVNDILKRDHGLANFDPVFDWVFLSHEMGLAKPQPEIYHKMITDLGTSPERVVFFDDLEQNVQGASEIGIQAIQVTGPEVIFDYLKHVQ</sequence>
<dbReference type="InterPro" id="IPR023214">
    <property type="entry name" value="HAD_sf"/>
</dbReference>
<dbReference type="NCBIfam" id="TIGR01509">
    <property type="entry name" value="HAD-SF-IA-v3"/>
    <property type="match status" value="1"/>
</dbReference>
<protein>
    <submittedName>
        <fullName evidence="1">Putative hydrolase of the HAD superfamily</fullName>
    </submittedName>
</protein>
<proteinExistence type="predicted"/>
<name>A0A1I5JRC6_9BACT</name>
<dbReference type="SUPFAM" id="SSF56784">
    <property type="entry name" value="HAD-like"/>
    <property type="match status" value="1"/>
</dbReference>
<dbReference type="Proteomes" id="UP000199564">
    <property type="component" value="Unassembled WGS sequence"/>
</dbReference>
<dbReference type="Gene3D" id="3.40.50.1000">
    <property type="entry name" value="HAD superfamily/HAD-like"/>
    <property type="match status" value="1"/>
</dbReference>
<dbReference type="InterPro" id="IPR023198">
    <property type="entry name" value="PGP-like_dom2"/>
</dbReference>
<evidence type="ECO:0000313" key="2">
    <source>
        <dbReference type="Proteomes" id="UP000199564"/>
    </source>
</evidence>
<keyword evidence="2" id="KW-1185">Reference proteome</keyword>
<dbReference type="GO" id="GO:0016787">
    <property type="term" value="F:hydrolase activity"/>
    <property type="evidence" value="ECO:0007669"/>
    <property type="project" value="UniProtKB-KW"/>
</dbReference>
<dbReference type="Gene3D" id="1.10.150.240">
    <property type="entry name" value="Putative phosphatase, domain 2"/>
    <property type="match status" value="1"/>
</dbReference>
<dbReference type="PANTHER" id="PTHR43611">
    <property type="entry name" value="ALPHA-D-GLUCOSE 1-PHOSPHATE PHOSPHATASE"/>
    <property type="match status" value="1"/>
</dbReference>